<evidence type="ECO:0000256" key="1">
    <source>
        <dbReference type="SAM" id="MobiDB-lite"/>
    </source>
</evidence>
<evidence type="ECO:0008006" key="4">
    <source>
        <dbReference type="Google" id="ProtNLM"/>
    </source>
</evidence>
<sequence>MSDRYRKKKSDQMDEEEKGKNILGFFCGSVATGKYHPAKNELQLNFIGQDRSRSATAGSHPLRNRRKANDGSDDLNHLNALDTATAIGGNSSSRATTGCVGLYKRYHMCNTQECPAGSPDFRQAQCESYNGKQFMGRYYIWEAYWDGENPCELNCRALTFRFYALLNKTVIDGTLCRPNDPTRVCVAGTCKCNATQLFNDPNIDTNST</sequence>
<reference evidence="2" key="1">
    <citation type="submission" date="2021-11" db="EMBL/GenBank/DDBJ databases">
        <authorList>
            <person name="Schell T."/>
        </authorList>
    </citation>
    <scope>NUCLEOTIDE SEQUENCE</scope>
    <source>
        <strain evidence="2">M5</strain>
    </source>
</reference>
<gene>
    <name evidence="2" type="ORF">DGAL_LOCUS12059</name>
</gene>
<proteinExistence type="predicted"/>
<evidence type="ECO:0000313" key="2">
    <source>
        <dbReference type="EMBL" id="CAH0108663.1"/>
    </source>
</evidence>
<protein>
    <recommendedName>
        <fullName evidence="4">ADAMTS cysteine-rich domain-containing protein</fullName>
    </recommendedName>
</protein>
<dbReference type="GO" id="GO:0004222">
    <property type="term" value="F:metalloendopeptidase activity"/>
    <property type="evidence" value="ECO:0007669"/>
    <property type="project" value="TreeGrafter"/>
</dbReference>
<dbReference type="InterPro" id="IPR050439">
    <property type="entry name" value="ADAMTS_ADAMTS-like"/>
</dbReference>
<dbReference type="PANTHER" id="PTHR13723:SF316">
    <property type="entry name" value="LONELY HEART, ISOFORM A"/>
    <property type="match status" value="1"/>
</dbReference>
<feature type="region of interest" description="Disordered" evidence="1">
    <location>
        <begin position="52"/>
        <end position="75"/>
    </location>
</feature>
<evidence type="ECO:0000313" key="3">
    <source>
        <dbReference type="Proteomes" id="UP000789390"/>
    </source>
</evidence>
<dbReference type="Proteomes" id="UP000789390">
    <property type="component" value="Unassembled WGS sequence"/>
</dbReference>
<accession>A0A8J2WL07</accession>
<dbReference type="GO" id="GO:0030198">
    <property type="term" value="P:extracellular matrix organization"/>
    <property type="evidence" value="ECO:0007669"/>
    <property type="project" value="TreeGrafter"/>
</dbReference>
<dbReference type="PANTHER" id="PTHR13723">
    <property type="entry name" value="ADAMTS A DISINTEGRIN AND METALLOPROTEASE WITH THROMBOSPONDIN MOTIFS PROTEASE"/>
    <property type="match status" value="1"/>
</dbReference>
<dbReference type="AlphaFoldDB" id="A0A8J2WL07"/>
<dbReference type="OrthoDB" id="5950222at2759"/>
<dbReference type="GO" id="GO:0031012">
    <property type="term" value="C:extracellular matrix"/>
    <property type="evidence" value="ECO:0007669"/>
    <property type="project" value="TreeGrafter"/>
</dbReference>
<dbReference type="GO" id="GO:0006508">
    <property type="term" value="P:proteolysis"/>
    <property type="evidence" value="ECO:0007669"/>
    <property type="project" value="TreeGrafter"/>
</dbReference>
<name>A0A8J2WL07_9CRUS</name>
<keyword evidence="3" id="KW-1185">Reference proteome</keyword>
<comment type="caution">
    <text evidence="2">The sequence shown here is derived from an EMBL/GenBank/DDBJ whole genome shotgun (WGS) entry which is preliminary data.</text>
</comment>
<dbReference type="EMBL" id="CAKKLH010000286">
    <property type="protein sequence ID" value="CAH0108663.1"/>
    <property type="molecule type" value="Genomic_DNA"/>
</dbReference>
<organism evidence="2 3">
    <name type="scientific">Daphnia galeata</name>
    <dbReference type="NCBI Taxonomy" id="27404"/>
    <lineage>
        <taxon>Eukaryota</taxon>
        <taxon>Metazoa</taxon>
        <taxon>Ecdysozoa</taxon>
        <taxon>Arthropoda</taxon>
        <taxon>Crustacea</taxon>
        <taxon>Branchiopoda</taxon>
        <taxon>Diplostraca</taxon>
        <taxon>Cladocera</taxon>
        <taxon>Anomopoda</taxon>
        <taxon>Daphniidae</taxon>
        <taxon>Daphnia</taxon>
    </lineage>
</organism>